<evidence type="ECO:0000313" key="2">
    <source>
        <dbReference type="Proteomes" id="UP000237000"/>
    </source>
</evidence>
<evidence type="ECO:0000313" key="1">
    <source>
        <dbReference type="EMBL" id="PON39552.1"/>
    </source>
</evidence>
<feature type="non-terminal residue" evidence="1">
    <location>
        <position position="1"/>
    </location>
</feature>
<dbReference type="EMBL" id="JXTC01000714">
    <property type="protein sequence ID" value="PON39552.1"/>
    <property type="molecule type" value="Genomic_DNA"/>
</dbReference>
<dbReference type="InParanoid" id="A0A2P5ASN5"/>
<dbReference type="Proteomes" id="UP000237000">
    <property type="component" value="Unassembled WGS sequence"/>
</dbReference>
<name>A0A2P5ASN5_TREOI</name>
<proteinExistence type="predicted"/>
<reference evidence="2" key="1">
    <citation type="submission" date="2016-06" db="EMBL/GenBank/DDBJ databases">
        <title>Parallel loss of symbiosis genes in relatives of nitrogen-fixing non-legume Parasponia.</title>
        <authorList>
            <person name="Van Velzen R."/>
            <person name="Holmer R."/>
            <person name="Bu F."/>
            <person name="Rutten L."/>
            <person name="Van Zeijl A."/>
            <person name="Liu W."/>
            <person name="Santuari L."/>
            <person name="Cao Q."/>
            <person name="Sharma T."/>
            <person name="Shen D."/>
            <person name="Roswanjaya Y."/>
            <person name="Wardhani T."/>
            <person name="Kalhor M.S."/>
            <person name="Jansen J."/>
            <person name="Van den Hoogen J."/>
            <person name="Gungor B."/>
            <person name="Hartog M."/>
            <person name="Hontelez J."/>
            <person name="Verver J."/>
            <person name="Yang W.-C."/>
            <person name="Schijlen E."/>
            <person name="Repin R."/>
            <person name="Schilthuizen M."/>
            <person name="Schranz E."/>
            <person name="Heidstra R."/>
            <person name="Miyata K."/>
            <person name="Fedorova E."/>
            <person name="Kohlen W."/>
            <person name="Bisseling T."/>
            <person name="Smit S."/>
            <person name="Geurts R."/>
        </authorList>
    </citation>
    <scope>NUCLEOTIDE SEQUENCE [LARGE SCALE GENOMIC DNA]</scope>
    <source>
        <strain evidence="2">cv. RG33-2</strain>
    </source>
</reference>
<sequence length="171" mass="20229">GQLAKKYKPTNSYGKIFQFSKLTSSITKRKPKPKQDFNLKIKVTRKKKIEILPNKSIRTRTTKFTQARFVANHKPKVSLLQLLLLFKITSFFVQFLISHTRIHHKILKNSRANRENKQTNLMGTKREKRYKSQKMFAIIFVMQNLLTHKRMNLLEYRIVGNEVEPIETAKI</sequence>
<dbReference type="AlphaFoldDB" id="A0A2P5ASN5"/>
<comment type="caution">
    <text evidence="1">The sequence shown here is derived from an EMBL/GenBank/DDBJ whole genome shotgun (WGS) entry which is preliminary data.</text>
</comment>
<organism evidence="1 2">
    <name type="scientific">Trema orientale</name>
    <name type="common">Charcoal tree</name>
    <name type="synonym">Celtis orientalis</name>
    <dbReference type="NCBI Taxonomy" id="63057"/>
    <lineage>
        <taxon>Eukaryota</taxon>
        <taxon>Viridiplantae</taxon>
        <taxon>Streptophyta</taxon>
        <taxon>Embryophyta</taxon>
        <taxon>Tracheophyta</taxon>
        <taxon>Spermatophyta</taxon>
        <taxon>Magnoliopsida</taxon>
        <taxon>eudicotyledons</taxon>
        <taxon>Gunneridae</taxon>
        <taxon>Pentapetalae</taxon>
        <taxon>rosids</taxon>
        <taxon>fabids</taxon>
        <taxon>Rosales</taxon>
        <taxon>Cannabaceae</taxon>
        <taxon>Trema</taxon>
    </lineage>
</organism>
<dbReference type="OrthoDB" id="10592420at2759"/>
<accession>A0A2P5ASN5</accession>
<gene>
    <name evidence="1" type="ORF">TorRG33x02_342400</name>
</gene>
<protein>
    <submittedName>
        <fullName evidence="1">Uncharacterized protein</fullName>
    </submittedName>
</protein>
<keyword evidence="2" id="KW-1185">Reference proteome</keyword>